<dbReference type="CDD" id="cd00303">
    <property type="entry name" value="retropepsin_like"/>
    <property type="match status" value="1"/>
</dbReference>
<feature type="compositionally biased region" description="Basic and acidic residues" evidence="1">
    <location>
        <begin position="387"/>
        <end position="401"/>
    </location>
</feature>
<organism evidence="2 3">
    <name type="scientific">Hydnum rufescens UP504</name>
    <dbReference type="NCBI Taxonomy" id="1448309"/>
    <lineage>
        <taxon>Eukaryota</taxon>
        <taxon>Fungi</taxon>
        <taxon>Dikarya</taxon>
        <taxon>Basidiomycota</taxon>
        <taxon>Agaricomycotina</taxon>
        <taxon>Agaricomycetes</taxon>
        <taxon>Cantharellales</taxon>
        <taxon>Hydnaceae</taxon>
        <taxon>Hydnum</taxon>
    </lineage>
</organism>
<proteinExistence type="predicted"/>
<protein>
    <submittedName>
        <fullName evidence="2">Uncharacterized protein</fullName>
    </submittedName>
</protein>
<dbReference type="EMBL" id="MU129010">
    <property type="protein sequence ID" value="KAF9510775.1"/>
    <property type="molecule type" value="Genomic_DNA"/>
</dbReference>
<feature type="region of interest" description="Disordered" evidence="1">
    <location>
        <begin position="54"/>
        <end position="73"/>
    </location>
</feature>
<dbReference type="AlphaFoldDB" id="A0A9P6DUM8"/>
<reference evidence="2" key="1">
    <citation type="journal article" date="2020" name="Nat. Commun.">
        <title>Large-scale genome sequencing of mycorrhizal fungi provides insights into the early evolution of symbiotic traits.</title>
        <authorList>
            <person name="Miyauchi S."/>
            <person name="Kiss E."/>
            <person name="Kuo A."/>
            <person name="Drula E."/>
            <person name="Kohler A."/>
            <person name="Sanchez-Garcia M."/>
            <person name="Morin E."/>
            <person name="Andreopoulos B."/>
            <person name="Barry K.W."/>
            <person name="Bonito G."/>
            <person name="Buee M."/>
            <person name="Carver A."/>
            <person name="Chen C."/>
            <person name="Cichocki N."/>
            <person name="Clum A."/>
            <person name="Culley D."/>
            <person name="Crous P.W."/>
            <person name="Fauchery L."/>
            <person name="Girlanda M."/>
            <person name="Hayes R.D."/>
            <person name="Keri Z."/>
            <person name="LaButti K."/>
            <person name="Lipzen A."/>
            <person name="Lombard V."/>
            <person name="Magnuson J."/>
            <person name="Maillard F."/>
            <person name="Murat C."/>
            <person name="Nolan M."/>
            <person name="Ohm R.A."/>
            <person name="Pangilinan J."/>
            <person name="Pereira M.F."/>
            <person name="Perotto S."/>
            <person name="Peter M."/>
            <person name="Pfister S."/>
            <person name="Riley R."/>
            <person name="Sitrit Y."/>
            <person name="Stielow J.B."/>
            <person name="Szollosi G."/>
            <person name="Zifcakova L."/>
            <person name="Stursova M."/>
            <person name="Spatafora J.W."/>
            <person name="Tedersoo L."/>
            <person name="Vaario L.M."/>
            <person name="Yamada A."/>
            <person name="Yan M."/>
            <person name="Wang P."/>
            <person name="Xu J."/>
            <person name="Bruns T."/>
            <person name="Baldrian P."/>
            <person name="Vilgalys R."/>
            <person name="Dunand C."/>
            <person name="Henrissat B."/>
            <person name="Grigoriev I.V."/>
            <person name="Hibbett D."/>
            <person name="Nagy L.G."/>
            <person name="Martin F.M."/>
        </authorList>
    </citation>
    <scope>NUCLEOTIDE SEQUENCE</scope>
    <source>
        <strain evidence="2">UP504</strain>
    </source>
</reference>
<feature type="compositionally biased region" description="Low complexity" evidence="1">
    <location>
        <begin position="311"/>
        <end position="326"/>
    </location>
</feature>
<sequence length="423" mass="46062">MWKDSDEILNSPITLPLRKILGAAGEVSKNINQLTKTAKQESPDQAPANIHEARSVAANDEWGDSEYDSDDESEKEHIRAMIDTGSELNLMSCNLQEELRLPLDPAGAAWGIKGVNGNTETLHGCCRQVPIGIGGLRFDHIFFVKNGRIGLDYDLLFGQPWLKAAVAEICYGEVGMPDSMSLRLYEQGNTQGGSLIVNLNVNQKHEATALAHFIMQTNEGTTPIESSMPGQSPNEDKNSSRCLLLPPMEGSTREGASQDTRPTSLVCIISKSEDLTATYNQSTKQLLETIYTHRGSCNPATIGKPKGSPAELTLSTESSGLTESSGDAPTLGKSQGEVPPIIHEVLVLLNKEHSKLRNISTSKTEKKLSVPYLDNSWSVKGLQEMAETSREPKESHYRVIDEEPPNNRPRNGSTSGLRQPSGS</sequence>
<dbReference type="Gene3D" id="2.40.70.10">
    <property type="entry name" value="Acid Proteases"/>
    <property type="match status" value="1"/>
</dbReference>
<dbReference type="InterPro" id="IPR021109">
    <property type="entry name" value="Peptidase_aspartic_dom_sf"/>
</dbReference>
<evidence type="ECO:0000313" key="3">
    <source>
        <dbReference type="Proteomes" id="UP000886523"/>
    </source>
</evidence>
<gene>
    <name evidence="2" type="ORF">BS47DRAFT_1364296</name>
</gene>
<feature type="compositionally biased region" description="Acidic residues" evidence="1">
    <location>
        <begin position="61"/>
        <end position="73"/>
    </location>
</feature>
<feature type="compositionally biased region" description="Polar residues" evidence="1">
    <location>
        <begin position="220"/>
        <end position="233"/>
    </location>
</feature>
<keyword evidence="3" id="KW-1185">Reference proteome</keyword>
<name>A0A9P6DUM8_9AGAM</name>
<feature type="region of interest" description="Disordered" evidence="1">
    <location>
        <begin position="300"/>
        <end position="337"/>
    </location>
</feature>
<feature type="region of interest" description="Disordered" evidence="1">
    <location>
        <begin position="220"/>
        <end position="239"/>
    </location>
</feature>
<accession>A0A9P6DUM8</accession>
<evidence type="ECO:0000256" key="1">
    <source>
        <dbReference type="SAM" id="MobiDB-lite"/>
    </source>
</evidence>
<comment type="caution">
    <text evidence="2">The sequence shown here is derived from an EMBL/GenBank/DDBJ whole genome shotgun (WGS) entry which is preliminary data.</text>
</comment>
<dbReference type="Proteomes" id="UP000886523">
    <property type="component" value="Unassembled WGS sequence"/>
</dbReference>
<feature type="region of interest" description="Disordered" evidence="1">
    <location>
        <begin position="383"/>
        <end position="423"/>
    </location>
</feature>
<evidence type="ECO:0000313" key="2">
    <source>
        <dbReference type="EMBL" id="KAF9510775.1"/>
    </source>
</evidence>
<dbReference type="SUPFAM" id="SSF50630">
    <property type="entry name" value="Acid proteases"/>
    <property type="match status" value="1"/>
</dbReference>
<feature type="compositionally biased region" description="Polar residues" evidence="1">
    <location>
        <begin position="408"/>
        <end position="423"/>
    </location>
</feature>
<dbReference type="OrthoDB" id="5535068at2759"/>